<protein>
    <submittedName>
        <fullName evidence="2">Uncharacterized protein</fullName>
    </submittedName>
</protein>
<evidence type="ECO:0000313" key="2">
    <source>
        <dbReference type="EMBL" id="GFY84373.1"/>
    </source>
</evidence>
<accession>A0A7J0ED23</accession>
<keyword evidence="3" id="KW-1185">Reference proteome</keyword>
<feature type="region of interest" description="Disordered" evidence="1">
    <location>
        <begin position="24"/>
        <end position="51"/>
    </location>
</feature>
<name>A0A7J0ED23_9ERIC</name>
<dbReference type="AlphaFoldDB" id="A0A7J0ED23"/>
<feature type="region of interest" description="Disordered" evidence="1">
    <location>
        <begin position="188"/>
        <end position="209"/>
    </location>
</feature>
<feature type="compositionally biased region" description="Basic and acidic residues" evidence="1">
    <location>
        <begin position="188"/>
        <end position="201"/>
    </location>
</feature>
<reference evidence="2 3" key="1">
    <citation type="submission" date="2019-07" db="EMBL/GenBank/DDBJ databases">
        <title>De Novo Assembly of kiwifruit Actinidia rufa.</title>
        <authorList>
            <person name="Sugita-Konishi S."/>
            <person name="Sato K."/>
            <person name="Mori E."/>
            <person name="Abe Y."/>
            <person name="Kisaki G."/>
            <person name="Hamano K."/>
            <person name="Suezawa K."/>
            <person name="Otani M."/>
            <person name="Fukuda T."/>
            <person name="Manabe T."/>
            <person name="Gomi K."/>
            <person name="Tabuchi M."/>
            <person name="Akimitsu K."/>
            <person name="Kataoka I."/>
        </authorList>
    </citation>
    <scope>NUCLEOTIDE SEQUENCE [LARGE SCALE GENOMIC DNA]</scope>
    <source>
        <strain evidence="3">cv. Fuchu</strain>
    </source>
</reference>
<evidence type="ECO:0000313" key="3">
    <source>
        <dbReference type="Proteomes" id="UP000585474"/>
    </source>
</evidence>
<dbReference type="Proteomes" id="UP000585474">
    <property type="component" value="Unassembled WGS sequence"/>
</dbReference>
<gene>
    <name evidence="2" type="ORF">Acr_03g0011470</name>
</gene>
<evidence type="ECO:0000256" key="1">
    <source>
        <dbReference type="SAM" id="MobiDB-lite"/>
    </source>
</evidence>
<organism evidence="2 3">
    <name type="scientific">Actinidia rufa</name>
    <dbReference type="NCBI Taxonomy" id="165716"/>
    <lineage>
        <taxon>Eukaryota</taxon>
        <taxon>Viridiplantae</taxon>
        <taxon>Streptophyta</taxon>
        <taxon>Embryophyta</taxon>
        <taxon>Tracheophyta</taxon>
        <taxon>Spermatophyta</taxon>
        <taxon>Magnoliopsida</taxon>
        <taxon>eudicotyledons</taxon>
        <taxon>Gunneridae</taxon>
        <taxon>Pentapetalae</taxon>
        <taxon>asterids</taxon>
        <taxon>Ericales</taxon>
        <taxon>Actinidiaceae</taxon>
        <taxon>Actinidia</taxon>
    </lineage>
</organism>
<comment type="caution">
    <text evidence="2">The sequence shown here is derived from an EMBL/GenBank/DDBJ whole genome shotgun (WGS) entry which is preliminary data.</text>
</comment>
<proteinExistence type="predicted"/>
<dbReference type="EMBL" id="BJWL01000003">
    <property type="protein sequence ID" value="GFY84373.1"/>
    <property type="molecule type" value="Genomic_DNA"/>
</dbReference>
<sequence>MTTISRTKSSLVGVKSKQIEPRRCQIGTPKRSQPEREGLSESGKGQRSFVGVRRGADLSRRSLLSAGQRLGLLPPRSGSLSLSHTESLENAFLTRLGRVFVTLLRKKCRFAVLGEIRYPYARFLQLRLCAQGRRDEATMTCKSDVLCSPPRWVVQGTSVKRCRHFGLEVHSLRWEVELPVDEGKLAETKEREKRGREEKSQRVGGGWHC</sequence>